<dbReference type="PANTHER" id="PTHR21600">
    <property type="entry name" value="MITOCHONDRIAL RNA PSEUDOURIDINE SYNTHASE"/>
    <property type="match status" value="1"/>
</dbReference>
<dbReference type="EMBL" id="JAUFQU010000001">
    <property type="protein sequence ID" value="MDN3706931.1"/>
    <property type="molecule type" value="Genomic_DNA"/>
</dbReference>
<proteinExistence type="predicted"/>
<dbReference type="RefSeq" id="WP_290362980.1">
    <property type="nucleotide sequence ID" value="NZ_JAUFQU010000001.1"/>
</dbReference>
<gene>
    <name evidence="3" type="ORF">QW060_07265</name>
    <name evidence="4" type="ORF">QW060_18625</name>
</gene>
<dbReference type="InterPro" id="IPR006224">
    <property type="entry name" value="PsdUridine_synth_RluA-like_CS"/>
</dbReference>
<evidence type="ECO:0000313" key="3">
    <source>
        <dbReference type="EMBL" id="MDN3706931.1"/>
    </source>
</evidence>
<dbReference type="Pfam" id="PF00849">
    <property type="entry name" value="PseudoU_synth_2"/>
    <property type="match status" value="1"/>
</dbReference>
<organism evidence="3 5">
    <name type="scientific">Paenimyroides ceti</name>
    <dbReference type="NCBI Taxonomy" id="395087"/>
    <lineage>
        <taxon>Bacteria</taxon>
        <taxon>Pseudomonadati</taxon>
        <taxon>Bacteroidota</taxon>
        <taxon>Flavobacteriia</taxon>
        <taxon>Flavobacteriales</taxon>
        <taxon>Flavobacteriaceae</taxon>
        <taxon>Paenimyroides</taxon>
    </lineage>
</organism>
<evidence type="ECO:0000313" key="5">
    <source>
        <dbReference type="Proteomes" id="UP001242368"/>
    </source>
</evidence>
<reference evidence="5" key="2">
    <citation type="journal article" date="2019" name="Int. J. Syst. Evol. Microbiol.">
        <title>The Global Catalogue of Microorganisms (GCM) 10K type strain sequencing project: providing services to taxonomists for standard genome sequencing and annotation.</title>
        <authorList>
            <consortium name="The Broad Institute Genomics Platform"/>
            <consortium name="The Broad Institute Genome Sequencing Center for Infectious Disease"/>
            <person name="Wu L."/>
            <person name="Ma J."/>
        </authorList>
    </citation>
    <scope>NUCLEOTIDE SEQUENCE [LARGE SCALE GENOMIC DNA]</scope>
    <source>
        <strain evidence="5">CECT 7184</strain>
    </source>
</reference>
<dbReference type="InterPro" id="IPR050188">
    <property type="entry name" value="RluA_PseudoU_synthase"/>
</dbReference>
<keyword evidence="5" id="KW-1185">Reference proteome</keyword>
<evidence type="ECO:0000256" key="1">
    <source>
        <dbReference type="SAM" id="Coils"/>
    </source>
</evidence>
<feature type="coiled-coil region" evidence="1">
    <location>
        <begin position="123"/>
        <end position="184"/>
    </location>
</feature>
<dbReference type="Proteomes" id="UP001242368">
    <property type="component" value="Unassembled WGS sequence"/>
</dbReference>
<accession>A0ABT8CS36</accession>
<dbReference type="PANTHER" id="PTHR21600:SF89">
    <property type="entry name" value="RIBOSOMAL LARGE SUBUNIT PSEUDOURIDINE SYNTHASE A"/>
    <property type="match status" value="1"/>
</dbReference>
<evidence type="ECO:0000313" key="4">
    <source>
        <dbReference type="EMBL" id="MDN3709074.1"/>
    </source>
</evidence>
<dbReference type="InterPro" id="IPR006145">
    <property type="entry name" value="PsdUridine_synth_RsuA/RluA"/>
</dbReference>
<feature type="domain" description="Pseudouridine synthase RsuA/RluA-like" evidence="2">
    <location>
        <begin position="373"/>
        <end position="520"/>
    </location>
</feature>
<dbReference type="Gene3D" id="3.30.2350.10">
    <property type="entry name" value="Pseudouridine synthase"/>
    <property type="match status" value="1"/>
</dbReference>
<evidence type="ECO:0000259" key="2">
    <source>
        <dbReference type="Pfam" id="PF00849"/>
    </source>
</evidence>
<reference evidence="3" key="1">
    <citation type="journal article" date="2014" name="Int. J. Syst. Evol. Microbiol.">
        <title>Complete genome of a new Firmicutes species belonging to the dominant human colonic microbiota ('Ruminococcus bicirculans') reveals two chromosomes and a selective capacity to utilize plant glucans.</title>
        <authorList>
            <consortium name="NISC Comparative Sequencing Program"/>
            <person name="Wegmann U."/>
            <person name="Louis P."/>
            <person name="Goesmann A."/>
            <person name="Henrissat B."/>
            <person name="Duncan S.H."/>
            <person name="Flint H.J."/>
        </authorList>
    </citation>
    <scope>NUCLEOTIDE SEQUENCE</scope>
    <source>
        <strain evidence="3">CECT 7184</strain>
    </source>
</reference>
<sequence length="568" mass="65191">MNNSFFQTGIENCFTEFKTNTDAFTLPEKFTFPFSYVPHPLSVIAATELQEFLSLQTDFEHNFGLDPLQKGLVIGKMFGVLVVQKQNGTLGYLTAFSGKLANSNNIGSFVPPVFDMLTKNSFFLKEEQVLNNINKEIELLEQDPAYKALLKEKLLLSVTSKQQINDKKQSLKRLKAERKIKREQLNDLFECEDREEQKKDLIRQSLRDKHELNTLLKDWKIRLEVLENNIEEYQLKIEELKALRKKKSGILQQQLFEQYQFLNAEGNIKNLLDIFTPNTHSHPPAGAGECCAPKLLHYAYLHNLRPVAMAEFWWGASPKSEVKKHKQFYPACWGKCEPILKHMLTGLIIDENPLLKNPDVNIKLPIVYEDVYIVVINKPAEFLTVPGIHIKDSVFERIKALYPNATGPLIVHRLDMSTSGLLIIAKSKEIHKQLQSQFIKRTVLKRYVALLDGELEESSGIIDLPLRVDLDDRPRQLVCYDYGKKAVTKWEMITKKEGKTLVYFYPITGRTHQLRVHASHQSGLNHAIVGDDLYGIPANRLHLHAEMLEITHPVSGERMQFQAAADFQ</sequence>
<dbReference type="EMBL" id="JAUFQU010000014">
    <property type="protein sequence ID" value="MDN3709074.1"/>
    <property type="molecule type" value="Genomic_DNA"/>
</dbReference>
<keyword evidence="1" id="KW-0175">Coiled coil</keyword>
<dbReference type="SUPFAM" id="SSF55120">
    <property type="entry name" value="Pseudouridine synthase"/>
    <property type="match status" value="1"/>
</dbReference>
<dbReference type="InterPro" id="IPR020103">
    <property type="entry name" value="PsdUridine_synth_cat_dom_sf"/>
</dbReference>
<reference evidence="3" key="3">
    <citation type="submission" date="2023-06" db="EMBL/GenBank/DDBJ databases">
        <authorList>
            <person name="Lucena T."/>
            <person name="Sun Q."/>
        </authorList>
    </citation>
    <scope>NUCLEOTIDE SEQUENCE</scope>
    <source>
        <strain evidence="3">CECT 7184</strain>
    </source>
</reference>
<feature type="coiled-coil region" evidence="1">
    <location>
        <begin position="209"/>
        <end position="246"/>
    </location>
</feature>
<comment type="caution">
    <text evidence="3">The sequence shown here is derived from an EMBL/GenBank/DDBJ whole genome shotgun (WGS) entry which is preliminary data.</text>
</comment>
<protein>
    <submittedName>
        <fullName evidence="3">Pseudouridine synthase</fullName>
    </submittedName>
</protein>
<name>A0ABT8CS36_9FLAO</name>
<dbReference type="CDD" id="cd02869">
    <property type="entry name" value="PseudoU_synth_RluA_like"/>
    <property type="match status" value="1"/>
</dbReference>
<dbReference type="PROSITE" id="PS01129">
    <property type="entry name" value="PSI_RLU"/>
    <property type="match status" value="1"/>
</dbReference>